<dbReference type="RefSeq" id="WP_004447045.1">
    <property type="nucleotide sequence ID" value="NZ_AKXB02000134.1"/>
</dbReference>
<evidence type="ECO:0000313" key="2">
    <source>
        <dbReference type="Proteomes" id="UP000012138"/>
    </source>
</evidence>
<gene>
    <name evidence="1" type="ORF">LEP1GSC024_4109</name>
</gene>
<protein>
    <submittedName>
        <fullName evidence="1">Uncharacterized protein</fullName>
    </submittedName>
</protein>
<proteinExistence type="predicted"/>
<dbReference type="EMBL" id="AKXB02000134">
    <property type="protein sequence ID" value="EMO88184.1"/>
    <property type="molecule type" value="Genomic_DNA"/>
</dbReference>
<organism evidence="1 2">
    <name type="scientific">Leptospira noguchii str. 2001034031</name>
    <dbReference type="NCBI Taxonomy" id="1193053"/>
    <lineage>
        <taxon>Bacteria</taxon>
        <taxon>Pseudomonadati</taxon>
        <taxon>Spirochaetota</taxon>
        <taxon>Spirochaetia</taxon>
        <taxon>Leptospirales</taxon>
        <taxon>Leptospiraceae</taxon>
        <taxon>Leptospira</taxon>
    </lineage>
</organism>
<reference evidence="1 2" key="1">
    <citation type="submission" date="2013-01" db="EMBL/GenBank/DDBJ databases">
        <authorList>
            <person name="Harkins D.M."/>
            <person name="Durkin A.S."/>
            <person name="Brinkac L.M."/>
            <person name="Haft D.H."/>
            <person name="Selengut J.D."/>
            <person name="Sanka R."/>
            <person name="DePew J."/>
            <person name="Purushe J."/>
            <person name="Whelen A.C."/>
            <person name="Vinetz J.M."/>
            <person name="Sutton G.G."/>
            <person name="Nierman W.C."/>
            <person name="Fouts D.E."/>
        </authorList>
    </citation>
    <scope>NUCLEOTIDE SEQUENCE [LARGE SCALE GENOMIC DNA]</scope>
    <source>
        <strain evidence="1 2">2001034031</strain>
    </source>
</reference>
<dbReference type="SUPFAM" id="SSF159941">
    <property type="entry name" value="MM3350-like"/>
    <property type="match status" value="1"/>
</dbReference>
<evidence type="ECO:0000313" key="1">
    <source>
        <dbReference type="EMBL" id="EMO88184.1"/>
    </source>
</evidence>
<comment type="caution">
    <text evidence="1">The sequence shown here is derived from an EMBL/GenBank/DDBJ whole genome shotgun (WGS) entry which is preliminary data.</text>
</comment>
<dbReference type="Proteomes" id="UP000012138">
    <property type="component" value="Unassembled WGS sequence"/>
</dbReference>
<accession>M6YEY6</accession>
<dbReference type="InterPro" id="IPR024047">
    <property type="entry name" value="MM3350-like_sf"/>
</dbReference>
<sequence>MKKIKTNGICAYCNKEIPKNSGSIKTHISKCDGKNKTKKSESFRYMILLIEGKYNPEYWLVVKAKPDTSLKKIDSFIRNIWVECCDHLSAFAEGRNDDIKMGKKIEQVFEKGFKVDYVYDFGSSTELSLSLVDEIEDEDEDEKDIKIIFRNKDIDFKCSHCDNNAVMICPFCIYNESGFLCKSCIKDHECVEKEGEDLLLPIVNSPRVGECGYTGYQDKDVKRYFPKAIF</sequence>
<dbReference type="AlphaFoldDB" id="M6YEY6"/>
<name>M6YEY6_9LEPT</name>